<feature type="region of interest" description="Disordered" evidence="1">
    <location>
        <begin position="714"/>
        <end position="740"/>
    </location>
</feature>
<evidence type="ECO:0000256" key="1">
    <source>
        <dbReference type="SAM" id="MobiDB-lite"/>
    </source>
</evidence>
<evidence type="ECO:0000313" key="3">
    <source>
        <dbReference type="Proteomes" id="UP000466345"/>
    </source>
</evidence>
<dbReference type="AlphaFoldDB" id="A0A7K0CJT3"/>
<reference evidence="2 3" key="1">
    <citation type="submission" date="2019-10" db="EMBL/GenBank/DDBJ databases">
        <title>Streptomyces smaragdinus sp. nov. and Streptomyces fabii sp. nov., isolated from the gut of fungus growing-termite Macrotermes natalensis.</title>
        <authorList>
            <person name="Schwitalla J."/>
            <person name="Benndorf R."/>
            <person name="Martin K."/>
            <person name="De Beer W."/>
            <person name="Kaster A.-K."/>
            <person name="Vollmers J."/>
            <person name="Poulsen M."/>
            <person name="Beemelmanns C."/>
        </authorList>
    </citation>
    <scope>NUCLEOTIDE SEQUENCE [LARGE SCALE GENOMIC DNA]</scope>
    <source>
        <strain evidence="2 3">RB5</strain>
    </source>
</reference>
<comment type="caution">
    <text evidence="2">The sequence shown here is derived from an EMBL/GenBank/DDBJ whole genome shotgun (WGS) entry which is preliminary data.</text>
</comment>
<keyword evidence="3" id="KW-1185">Reference proteome</keyword>
<proteinExistence type="predicted"/>
<accession>A0A7K0CJT3</accession>
<dbReference type="EMBL" id="WEGJ01000011">
    <property type="protein sequence ID" value="MQY13282.1"/>
    <property type="molecule type" value="Genomic_DNA"/>
</dbReference>
<dbReference type="Proteomes" id="UP000466345">
    <property type="component" value="Unassembled WGS sequence"/>
</dbReference>
<gene>
    <name evidence="2" type="ORF">SRB5_34260</name>
</gene>
<sequence>MHVPAHRRQHDGALAGLVGLLHVRLQIGHRVLHHLGRLQHERQLHLPRTEQLTHGLHTVQQRLVDDVQGRTVGESGVEIGLEAVLLAVDDAGLEPLLQRKGGELLGLRGAQGFGGGALEEFQQALEGVVALAAAVVDQVEGGGDLLLVEPGDREDLRRVHDRRVQAGLHALVEEHRVQHDAGGRVQTEGDVRQTQGRLHVGMAALELADRLDRGDAVLARLLLTRTDREGQTVDQDVGLLHPPVPRQILDQPLGDGHLVLGRSRLALLVDRQRDQGGAVLDGQLRDLLEPGLRPVTVLVVHRVQDGPPAELLQPRPQNGRLRGVQHDRQRRGGSETTGQLLHVRDTVTAHVIHAQVEHVRALTDLLPRQLHAVVPARLQHRLTELLRPVRVRPLTDRQIRHILPERNVLVEGRRPRFGLRVALGGGGVADSLDQPAQVLGGGAAAAADQAQAVVADEGLLGVGEVLGAEGEVRAVLRQHRQARVRHAGQRGGRVAGEVAQVLAHLRRAGGTVQPDQIDAQRLEGGQRGPDLGAQQHRAGRLERQRADQGHVGAQGFHGTAGTQQGGLGLQQVLRGLDDQRVRAALEQALRVLLEAVADHLVRDVAERRQLGAGAHGAEHPALPAVTCGVRVGGLAGDPGTGRGQLVDAVGDLVLAHRGMVGAKGVRLDAVDTRGEVFVVHRAHDVGSGHVQDLVAALELLEVLQRRVLRLEHGAHRPVGDHHAGGERVPQGGGPVGGGGGGRVLRMRLRGHWRSSLGCDGCRLCVLA</sequence>
<name>A0A7K0CJT3_9ACTN</name>
<feature type="compositionally biased region" description="Gly residues" evidence="1">
    <location>
        <begin position="730"/>
        <end position="740"/>
    </location>
</feature>
<evidence type="ECO:0000313" key="2">
    <source>
        <dbReference type="EMBL" id="MQY13282.1"/>
    </source>
</evidence>
<protein>
    <submittedName>
        <fullName evidence="2">Uncharacterized protein</fullName>
    </submittedName>
</protein>
<feature type="compositionally biased region" description="Basic and acidic residues" evidence="1">
    <location>
        <begin position="714"/>
        <end position="725"/>
    </location>
</feature>
<feature type="region of interest" description="Disordered" evidence="1">
    <location>
        <begin position="308"/>
        <end position="335"/>
    </location>
</feature>
<feature type="compositionally biased region" description="Basic and acidic residues" evidence="1">
    <location>
        <begin position="324"/>
        <end position="333"/>
    </location>
</feature>
<organism evidence="2 3">
    <name type="scientific">Streptomyces smaragdinus</name>
    <dbReference type="NCBI Taxonomy" id="2585196"/>
    <lineage>
        <taxon>Bacteria</taxon>
        <taxon>Bacillati</taxon>
        <taxon>Actinomycetota</taxon>
        <taxon>Actinomycetes</taxon>
        <taxon>Kitasatosporales</taxon>
        <taxon>Streptomycetaceae</taxon>
        <taxon>Streptomyces</taxon>
    </lineage>
</organism>